<dbReference type="Pfam" id="PF01370">
    <property type="entry name" value="Epimerase"/>
    <property type="match status" value="1"/>
</dbReference>
<feature type="domain" description="NAD-dependent epimerase/dehydratase" evidence="1">
    <location>
        <begin position="33"/>
        <end position="197"/>
    </location>
</feature>
<dbReference type="AlphaFoldDB" id="A0A7M3T6Y4"/>
<dbReference type="Gene3D" id="3.40.50.720">
    <property type="entry name" value="NAD(P)-binding Rossmann-like Domain"/>
    <property type="match status" value="1"/>
</dbReference>
<evidence type="ECO:0000313" key="2">
    <source>
        <dbReference type="EMBL" id="QIE57765.1"/>
    </source>
</evidence>
<dbReference type="InterPro" id="IPR036291">
    <property type="entry name" value="NAD(P)-bd_dom_sf"/>
</dbReference>
<dbReference type="InterPro" id="IPR001509">
    <property type="entry name" value="Epimerase_deHydtase"/>
</dbReference>
<evidence type="ECO:0000259" key="1">
    <source>
        <dbReference type="Pfam" id="PF01370"/>
    </source>
</evidence>
<name>A0A7M3T6Y4_9RHOB</name>
<keyword evidence="3" id="KW-1185">Reference proteome</keyword>
<dbReference type="KEGG" id="hdh:G5B40_05795"/>
<protein>
    <submittedName>
        <fullName evidence="2">NAD(P)-dependent oxidoreductase</fullName>
    </submittedName>
</protein>
<dbReference type="Proteomes" id="UP000503336">
    <property type="component" value="Chromosome"/>
</dbReference>
<organism evidence="2 3">
    <name type="scientific">Pikeienuella piscinae</name>
    <dbReference type="NCBI Taxonomy" id="2748098"/>
    <lineage>
        <taxon>Bacteria</taxon>
        <taxon>Pseudomonadati</taxon>
        <taxon>Pseudomonadota</taxon>
        <taxon>Alphaproteobacteria</taxon>
        <taxon>Rhodobacterales</taxon>
        <taxon>Paracoccaceae</taxon>
        <taxon>Pikeienuella</taxon>
    </lineage>
</organism>
<dbReference type="SUPFAM" id="SSF51735">
    <property type="entry name" value="NAD(P)-binding Rossmann-fold domains"/>
    <property type="match status" value="1"/>
</dbReference>
<accession>A0A7M3T6Y4</accession>
<sequence length="339" mass="36048">MPSKIADVAELEELMTRPTTALKADLAAAPGDIMVLGAGGKMGPTLARMAKRAAPDRRVMAVARFSDPDVRASLESHGVETISCDLLDRAAVARLPDAPNVIYMAGRKFGATGSEPFTWAMNALAPAIVAERFADARIVAFSTGCVYPFTTPDSGGPTEETPVGPPSGEYAWSCLARERVFEHYSQSLGTAGILIRLNYAIDMRYGVLHDVGALVFAGETVDLTMGHANVIWQGDANSQVLRALRHVTAPISALNVTGPETVSIRWLAGEFAKRFGTEAKLAGVEAETGWLNNAAKAAGLFGVPAVDLETMIDWQADWIARGGESLGKPTGFQVRDGKF</sequence>
<evidence type="ECO:0000313" key="3">
    <source>
        <dbReference type="Proteomes" id="UP000503336"/>
    </source>
</evidence>
<gene>
    <name evidence="2" type="ORF">G5B40_05795</name>
</gene>
<proteinExistence type="predicted"/>
<dbReference type="EMBL" id="CP049056">
    <property type="protein sequence ID" value="QIE57765.1"/>
    <property type="molecule type" value="Genomic_DNA"/>
</dbReference>
<reference evidence="2 3" key="1">
    <citation type="submission" date="2020-02" db="EMBL/GenBank/DDBJ databases">
        <title>complete genome sequence of Rhodobacteraceae bacterium.</title>
        <authorList>
            <person name="Park J."/>
            <person name="Kim Y.-S."/>
            <person name="Kim K.-H."/>
        </authorList>
    </citation>
    <scope>NUCLEOTIDE SEQUENCE [LARGE SCALE GENOMIC DNA]</scope>
    <source>
        <strain evidence="2 3">RR4-56</strain>
    </source>
</reference>